<evidence type="ECO:0000313" key="1">
    <source>
        <dbReference type="EMBL" id="KAJ3499302.1"/>
    </source>
</evidence>
<evidence type="ECO:0000313" key="2">
    <source>
        <dbReference type="Proteomes" id="UP001148737"/>
    </source>
</evidence>
<comment type="caution">
    <text evidence="1">The sequence shown here is derived from an EMBL/GenBank/DDBJ whole genome shotgun (WGS) entry which is preliminary data.</text>
</comment>
<protein>
    <submittedName>
        <fullName evidence="1">Uncharacterized protein</fullName>
    </submittedName>
</protein>
<gene>
    <name evidence="1" type="ORF">NLG97_g446</name>
</gene>
<reference evidence="1" key="1">
    <citation type="submission" date="2022-07" db="EMBL/GenBank/DDBJ databases">
        <title>Genome Sequence of Lecanicillium saksenae.</title>
        <authorList>
            <person name="Buettner E."/>
        </authorList>
    </citation>
    <scope>NUCLEOTIDE SEQUENCE</scope>
    <source>
        <strain evidence="1">VT-O1</strain>
    </source>
</reference>
<dbReference type="EMBL" id="JANAKD010000015">
    <property type="protein sequence ID" value="KAJ3499302.1"/>
    <property type="molecule type" value="Genomic_DNA"/>
</dbReference>
<sequence>MAFGLSGNAASSTEPSPRGSNEKKHSENNEKAVFADGYTAGGADIETGSTGEGLSRDLHGRHLQFIAIGAALGTGLFLGIGPTLASAGPGSLLIAFLFVGTIVYSVMVALGEIAAYLPVAGSFTVYAGRFVDPTLGFSMGWIYWFSWVITFGLELTAAGLIIQYWDKSLSIGIWIAVFWLIFTATNFLPIRWFGEIEMYLSSIKVVTVVGFVIFSICVNAGVGNDGYIGFKYWNHPGAFAEFNDKITGSTGQFVAFWATLITAGFSFQGTELVAVGAGETANPRKTIPSAIRWTFWGIFGLFIATVFFVGINVPYTDDRLNSDKKDASASPLVLVAVRAGIKVLPDIINAVLLTAVLSAANSDLYSSSRILIGLAEDGHAPRFFKRTNKWGTPYWSVAFCCLFGFLGFLNLSQNGTTVFNWLLNITSVAGFITWSLINVCHIRFMKALKAQNIDRSSLPYVAPFQPYLSWFGLFFNVLIILTSGFTVFMDWNTSNFFAAYVSVLIFVVFYVGHKLVYRTKVVPLSEVDLVKGRSE</sequence>
<proteinExistence type="predicted"/>
<dbReference type="Proteomes" id="UP001148737">
    <property type="component" value="Unassembled WGS sequence"/>
</dbReference>
<organism evidence="1 2">
    <name type="scientific">Lecanicillium saksenae</name>
    <dbReference type="NCBI Taxonomy" id="468837"/>
    <lineage>
        <taxon>Eukaryota</taxon>
        <taxon>Fungi</taxon>
        <taxon>Dikarya</taxon>
        <taxon>Ascomycota</taxon>
        <taxon>Pezizomycotina</taxon>
        <taxon>Sordariomycetes</taxon>
        <taxon>Hypocreomycetidae</taxon>
        <taxon>Hypocreales</taxon>
        <taxon>Cordycipitaceae</taxon>
        <taxon>Lecanicillium</taxon>
    </lineage>
</organism>
<keyword evidence="2" id="KW-1185">Reference proteome</keyword>
<accession>A0ACC1R772</accession>
<name>A0ACC1R772_9HYPO</name>